<protein>
    <submittedName>
        <fullName evidence="2">Uncharacterized protein</fullName>
    </submittedName>
</protein>
<dbReference type="EMBL" id="JABWUV010000001">
    <property type="protein sequence ID" value="KAF6387591.1"/>
    <property type="molecule type" value="Genomic_DNA"/>
</dbReference>
<organism evidence="2 3">
    <name type="scientific">Myotis myotis</name>
    <name type="common">Greater mouse-eared bat</name>
    <name type="synonym">Vespertilio myotis</name>
    <dbReference type="NCBI Taxonomy" id="51298"/>
    <lineage>
        <taxon>Eukaryota</taxon>
        <taxon>Metazoa</taxon>
        <taxon>Chordata</taxon>
        <taxon>Craniata</taxon>
        <taxon>Vertebrata</taxon>
        <taxon>Euteleostomi</taxon>
        <taxon>Mammalia</taxon>
        <taxon>Eutheria</taxon>
        <taxon>Laurasiatheria</taxon>
        <taxon>Chiroptera</taxon>
        <taxon>Yangochiroptera</taxon>
        <taxon>Vespertilionidae</taxon>
        <taxon>Myotis</taxon>
    </lineage>
</organism>
<accession>A0A7J8AMU4</accession>
<feature type="region of interest" description="Disordered" evidence="1">
    <location>
        <begin position="80"/>
        <end position="99"/>
    </location>
</feature>
<keyword evidence="3" id="KW-1185">Reference proteome</keyword>
<reference evidence="2 3" key="1">
    <citation type="journal article" date="2020" name="Nature">
        <title>Six reference-quality genomes reveal evolution of bat adaptations.</title>
        <authorList>
            <person name="Jebb D."/>
            <person name="Huang Z."/>
            <person name="Pippel M."/>
            <person name="Hughes G.M."/>
            <person name="Lavrichenko K."/>
            <person name="Devanna P."/>
            <person name="Winkler S."/>
            <person name="Jermiin L.S."/>
            <person name="Skirmuntt E.C."/>
            <person name="Katzourakis A."/>
            <person name="Burkitt-Gray L."/>
            <person name="Ray D.A."/>
            <person name="Sullivan K.A.M."/>
            <person name="Roscito J.G."/>
            <person name="Kirilenko B.M."/>
            <person name="Davalos L.M."/>
            <person name="Corthals A.P."/>
            <person name="Power M.L."/>
            <person name="Jones G."/>
            <person name="Ransome R.D."/>
            <person name="Dechmann D.K.N."/>
            <person name="Locatelli A.G."/>
            <person name="Puechmaille S.J."/>
            <person name="Fedrigo O."/>
            <person name="Jarvis E.D."/>
            <person name="Hiller M."/>
            <person name="Vernes S.C."/>
            <person name="Myers E.W."/>
            <person name="Teeling E.C."/>
        </authorList>
    </citation>
    <scope>NUCLEOTIDE SEQUENCE [LARGE SCALE GENOMIC DNA]</scope>
    <source>
        <strain evidence="2">MMyoMyo1</strain>
        <tissue evidence="2">Flight muscle</tissue>
    </source>
</reference>
<proteinExistence type="predicted"/>
<comment type="caution">
    <text evidence="2">The sequence shown here is derived from an EMBL/GenBank/DDBJ whole genome shotgun (WGS) entry which is preliminary data.</text>
</comment>
<evidence type="ECO:0000313" key="2">
    <source>
        <dbReference type="EMBL" id="KAF6387591.1"/>
    </source>
</evidence>
<dbReference type="Proteomes" id="UP000527355">
    <property type="component" value="Unassembled WGS sequence"/>
</dbReference>
<name>A0A7J8AMU4_MYOMY</name>
<feature type="region of interest" description="Disordered" evidence="1">
    <location>
        <begin position="44"/>
        <end position="66"/>
    </location>
</feature>
<gene>
    <name evidence="2" type="ORF">mMyoMyo1_008069</name>
</gene>
<evidence type="ECO:0000313" key="3">
    <source>
        <dbReference type="Proteomes" id="UP000527355"/>
    </source>
</evidence>
<sequence length="125" mass="13119">MGFMRCSGARSVRKGPVPEAVPARLARIPVVTFPRHQRPLALSPSLLCSGRRGSGDSPATERAAAPANFSRRWQAWAWAPGVRSPTPNPPGPGPEMTAYPLPSVGHVLPLSEANSDAGGCGGWVE</sequence>
<dbReference type="AlphaFoldDB" id="A0A7J8AMU4"/>
<evidence type="ECO:0000256" key="1">
    <source>
        <dbReference type="SAM" id="MobiDB-lite"/>
    </source>
</evidence>